<dbReference type="HOGENOM" id="CLU_000960_28_2_11"/>
<evidence type="ECO:0000256" key="6">
    <source>
        <dbReference type="ARBA" id="ARBA00022989"/>
    </source>
</evidence>
<gene>
    <name evidence="10" type="ordered locus">Snas_5620</name>
</gene>
<feature type="transmembrane region" description="Helical" evidence="8">
    <location>
        <begin position="106"/>
        <end position="123"/>
    </location>
</feature>
<dbReference type="InterPro" id="IPR036259">
    <property type="entry name" value="MFS_trans_sf"/>
</dbReference>
<dbReference type="eggNOG" id="COG0477">
    <property type="taxonomic scope" value="Bacteria"/>
</dbReference>
<dbReference type="RefSeq" id="WP_013020821.1">
    <property type="nucleotide sequence ID" value="NC_013947.1"/>
</dbReference>
<dbReference type="GO" id="GO:0005886">
    <property type="term" value="C:plasma membrane"/>
    <property type="evidence" value="ECO:0007669"/>
    <property type="project" value="UniProtKB-SubCell"/>
</dbReference>
<keyword evidence="11" id="KW-1185">Reference proteome</keyword>
<feature type="transmembrane region" description="Helical" evidence="8">
    <location>
        <begin position="196"/>
        <end position="214"/>
    </location>
</feature>
<keyword evidence="5 8" id="KW-0812">Transmembrane</keyword>
<dbReference type="InterPro" id="IPR020846">
    <property type="entry name" value="MFS_dom"/>
</dbReference>
<keyword evidence="3" id="KW-0813">Transport</keyword>
<dbReference type="SUPFAM" id="SSF103473">
    <property type="entry name" value="MFS general substrate transporter"/>
    <property type="match status" value="1"/>
</dbReference>
<evidence type="ECO:0000256" key="5">
    <source>
        <dbReference type="ARBA" id="ARBA00022692"/>
    </source>
</evidence>
<protein>
    <submittedName>
        <fullName evidence="10">Major facilitator superfamily MFS_1</fullName>
    </submittedName>
</protein>
<dbReference type="Pfam" id="PF07690">
    <property type="entry name" value="MFS_1"/>
    <property type="match status" value="1"/>
</dbReference>
<sequence>MLIDVTLTEAKPQPKHVTSPEGPDTPTPHARRWGPKLWAILFVAGLAMFLDALDVSMVGVALPSIGAELGLDTASLQWIVNGYILGYGGLLLLGGRAADLLGRRKVFLGALVVFGVASLVGGLVDHGGLLIASRIVKGVAAAFTAPAALSIITTTFKQGHDRNRALSLFTVFGATGYASGLIVSGLLTGIDWRLTFFAPVAVVAVVIIAAFFVVPKSSPEHGSIDYAGAVLLTGGMLAAVYTIVTAPETGFTPLVTATAIAAVAFIGVFLFVQNKVKEPLIRLGIFKIGSIVRANLAALAIFGSYISFQTVVSLYLQNTLKWDPLQMALALAPAGVIVAFLSPIAGKFIDRFGTKPMIIAAMGAFVLGYLWFIIRGGDPTPAYFVDYLPSFLLLGLGFALGFSAVMVQATDGISDDEQGLASGLVQTSGQIGGAVVLAIVTGLIAGPAATSIAQYRPGLYLIVIVGAVGLLAAVSALLSGRKPALEAA</sequence>
<dbReference type="InterPro" id="IPR001958">
    <property type="entry name" value="Tet-R_TetA/multi-R_MdtG-like"/>
</dbReference>
<dbReference type="PROSITE" id="PS50850">
    <property type="entry name" value="MFS"/>
    <property type="match status" value="1"/>
</dbReference>
<feature type="transmembrane region" description="Helical" evidence="8">
    <location>
        <begin position="135"/>
        <end position="156"/>
    </location>
</feature>
<dbReference type="PANTHER" id="PTHR42718">
    <property type="entry name" value="MAJOR FACILITATOR SUPERFAMILY MULTIDRUG TRANSPORTER MFSC"/>
    <property type="match status" value="1"/>
</dbReference>
<dbReference type="PRINTS" id="PR01035">
    <property type="entry name" value="TCRTETA"/>
</dbReference>
<comment type="similarity">
    <text evidence="2">Belongs to the major facilitator superfamily. TCR/Tet family.</text>
</comment>
<evidence type="ECO:0000313" key="10">
    <source>
        <dbReference type="EMBL" id="ADD45250.1"/>
    </source>
</evidence>
<feature type="transmembrane region" description="Helical" evidence="8">
    <location>
        <begin position="168"/>
        <end position="190"/>
    </location>
</feature>
<keyword evidence="6 8" id="KW-1133">Transmembrane helix</keyword>
<dbReference type="EMBL" id="CP001778">
    <property type="protein sequence ID" value="ADD45250.1"/>
    <property type="molecule type" value="Genomic_DNA"/>
</dbReference>
<reference evidence="10 11" key="1">
    <citation type="journal article" date="2009" name="Stand. Genomic Sci.">
        <title>Complete genome sequence of Stackebrandtia nassauensis type strain (LLR-40K-21).</title>
        <authorList>
            <person name="Munk C."/>
            <person name="Lapidus A."/>
            <person name="Copeland A."/>
            <person name="Jando M."/>
            <person name="Mayilraj S."/>
            <person name="Glavina Del Rio T."/>
            <person name="Nolan M."/>
            <person name="Chen F."/>
            <person name="Lucas S."/>
            <person name="Tice H."/>
            <person name="Cheng J.F."/>
            <person name="Han C."/>
            <person name="Detter J.C."/>
            <person name="Bruce D."/>
            <person name="Goodwin L."/>
            <person name="Chain P."/>
            <person name="Pitluck S."/>
            <person name="Goker M."/>
            <person name="Ovchinikova G."/>
            <person name="Pati A."/>
            <person name="Ivanova N."/>
            <person name="Mavromatis K."/>
            <person name="Chen A."/>
            <person name="Palaniappan K."/>
            <person name="Land M."/>
            <person name="Hauser L."/>
            <person name="Chang Y.J."/>
            <person name="Jeffries C.D."/>
            <person name="Bristow J."/>
            <person name="Eisen J.A."/>
            <person name="Markowitz V."/>
            <person name="Hugenholtz P."/>
            <person name="Kyrpides N.C."/>
            <person name="Klenk H.P."/>
        </authorList>
    </citation>
    <scope>NUCLEOTIDE SEQUENCE [LARGE SCALE GENOMIC DNA]</scope>
    <source>
        <strain evidence="11">DSM 44728 / CIP 108903 / NRRL B-16338 / NBRC 102104 / LLR-40K-21</strain>
    </source>
</reference>
<feature type="transmembrane region" description="Helical" evidence="8">
    <location>
        <begin position="226"/>
        <end position="244"/>
    </location>
</feature>
<organism evidence="10 11">
    <name type="scientific">Stackebrandtia nassauensis (strain DSM 44728 / CIP 108903 / NRRL B-16338 / NBRC 102104 / LLR-40K-21)</name>
    <dbReference type="NCBI Taxonomy" id="446470"/>
    <lineage>
        <taxon>Bacteria</taxon>
        <taxon>Bacillati</taxon>
        <taxon>Actinomycetota</taxon>
        <taxon>Actinomycetes</taxon>
        <taxon>Glycomycetales</taxon>
        <taxon>Glycomycetaceae</taxon>
        <taxon>Stackebrandtia</taxon>
    </lineage>
</organism>
<dbReference type="InterPro" id="IPR005829">
    <property type="entry name" value="Sugar_transporter_CS"/>
</dbReference>
<comment type="subcellular location">
    <subcellularLocation>
        <location evidence="1">Cell membrane</location>
        <topology evidence="1">Multi-pass membrane protein</topology>
    </subcellularLocation>
</comment>
<accession>D3PX26</accession>
<dbReference type="CDD" id="cd17321">
    <property type="entry name" value="MFS_MMR_MDR_like"/>
    <property type="match status" value="1"/>
</dbReference>
<evidence type="ECO:0000256" key="1">
    <source>
        <dbReference type="ARBA" id="ARBA00004651"/>
    </source>
</evidence>
<feature type="transmembrane region" description="Helical" evidence="8">
    <location>
        <begin position="74"/>
        <end position="94"/>
    </location>
</feature>
<evidence type="ECO:0000256" key="8">
    <source>
        <dbReference type="SAM" id="Phobius"/>
    </source>
</evidence>
<dbReference type="Gene3D" id="1.20.1250.20">
    <property type="entry name" value="MFS general substrate transporter like domains"/>
    <property type="match status" value="1"/>
</dbReference>
<keyword evidence="7 8" id="KW-0472">Membrane</keyword>
<feature type="transmembrane region" description="Helical" evidence="8">
    <location>
        <begin position="37"/>
        <end position="62"/>
    </location>
</feature>
<dbReference type="PROSITE" id="PS00216">
    <property type="entry name" value="SUGAR_TRANSPORT_1"/>
    <property type="match status" value="1"/>
</dbReference>
<feature type="transmembrane region" description="Helical" evidence="8">
    <location>
        <begin position="431"/>
        <end position="453"/>
    </location>
</feature>
<dbReference type="Proteomes" id="UP000000844">
    <property type="component" value="Chromosome"/>
</dbReference>
<name>D3PX26_STANL</name>
<keyword evidence="4" id="KW-1003">Cell membrane</keyword>
<dbReference type="KEGG" id="sna:Snas_5620"/>
<feature type="transmembrane region" description="Helical" evidence="8">
    <location>
        <begin position="387"/>
        <end position="410"/>
    </location>
</feature>
<evidence type="ECO:0000256" key="7">
    <source>
        <dbReference type="ARBA" id="ARBA00023136"/>
    </source>
</evidence>
<proteinExistence type="inferred from homology"/>
<dbReference type="PANTHER" id="PTHR42718:SF46">
    <property type="entry name" value="BLR6921 PROTEIN"/>
    <property type="match status" value="1"/>
</dbReference>
<dbReference type="Gene3D" id="1.20.1720.10">
    <property type="entry name" value="Multidrug resistance protein D"/>
    <property type="match status" value="1"/>
</dbReference>
<dbReference type="InterPro" id="IPR011701">
    <property type="entry name" value="MFS"/>
</dbReference>
<dbReference type="STRING" id="446470.Snas_5620"/>
<feature type="domain" description="Major facilitator superfamily (MFS) profile" evidence="9">
    <location>
        <begin position="40"/>
        <end position="484"/>
    </location>
</feature>
<dbReference type="AlphaFoldDB" id="D3PX26"/>
<evidence type="ECO:0000256" key="2">
    <source>
        <dbReference type="ARBA" id="ARBA00007520"/>
    </source>
</evidence>
<feature type="transmembrane region" description="Helical" evidence="8">
    <location>
        <begin position="284"/>
        <end position="306"/>
    </location>
</feature>
<evidence type="ECO:0000313" key="11">
    <source>
        <dbReference type="Proteomes" id="UP000000844"/>
    </source>
</evidence>
<feature type="transmembrane region" description="Helical" evidence="8">
    <location>
        <begin position="459"/>
        <end position="478"/>
    </location>
</feature>
<feature type="transmembrane region" description="Helical" evidence="8">
    <location>
        <begin position="250"/>
        <end position="272"/>
    </location>
</feature>
<feature type="transmembrane region" description="Helical" evidence="8">
    <location>
        <begin position="326"/>
        <end position="345"/>
    </location>
</feature>
<feature type="transmembrane region" description="Helical" evidence="8">
    <location>
        <begin position="357"/>
        <end position="375"/>
    </location>
</feature>
<evidence type="ECO:0000256" key="3">
    <source>
        <dbReference type="ARBA" id="ARBA00022448"/>
    </source>
</evidence>
<dbReference type="GO" id="GO:0022857">
    <property type="term" value="F:transmembrane transporter activity"/>
    <property type="evidence" value="ECO:0007669"/>
    <property type="project" value="InterPro"/>
</dbReference>
<evidence type="ECO:0000256" key="4">
    <source>
        <dbReference type="ARBA" id="ARBA00022475"/>
    </source>
</evidence>
<evidence type="ECO:0000259" key="9">
    <source>
        <dbReference type="PROSITE" id="PS50850"/>
    </source>
</evidence>